<dbReference type="FunFam" id="3.40.1690.10:FF:000001">
    <property type="entry name" value="Flagellar biosynthetic protein FlhB"/>
    <property type="match status" value="1"/>
</dbReference>
<dbReference type="GO" id="GO:0044780">
    <property type="term" value="P:bacterial-type flagellum assembly"/>
    <property type="evidence" value="ECO:0007669"/>
    <property type="project" value="InterPro"/>
</dbReference>
<feature type="transmembrane region" description="Helical" evidence="12">
    <location>
        <begin position="144"/>
        <end position="171"/>
    </location>
</feature>
<evidence type="ECO:0000256" key="6">
    <source>
        <dbReference type="ARBA" id="ARBA00022692"/>
    </source>
</evidence>
<name>A0A556PS02_9BACI</name>
<comment type="function">
    <text evidence="12">Required for formation of the rod structure in the basal body of the flagellar apparatus. Together with FliI and FliH, may constitute the export apparatus of flagellin.</text>
</comment>
<keyword evidence="7 12" id="KW-1005">Bacterial flagellum biogenesis</keyword>
<evidence type="ECO:0000256" key="3">
    <source>
        <dbReference type="ARBA" id="ARBA00021622"/>
    </source>
</evidence>
<evidence type="ECO:0000313" key="14">
    <source>
        <dbReference type="Proteomes" id="UP000316425"/>
    </source>
</evidence>
<reference evidence="13 14" key="1">
    <citation type="submission" date="2019-07" db="EMBL/GenBank/DDBJ databases">
        <title>Allobacillus sp. nov. SKP isolated from shrimp paste of Euphausiacea.</title>
        <authorList>
            <person name="Kanchanasin P."/>
            <person name="Tanasupawat S."/>
            <person name="Shi W."/>
            <person name="Wu L."/>
            <person name="Ma J."/>
        </authorList>
    </citation>
    <scope>NUCLEOTIDE SEQUENCE [LARGE SCALE GENOMIC DNA]</scope>
    <source>
        <strain evidence="13 14">SKP4-8</strain>
    </source>
</reference>
<evidence type="ECO:0000313" key="13">
    <source>
        <dbReference type="EMBL" id="TSJ67165.1"/>
    </source>
</evidence>
<dbReference type="RefSeq" id="WP_144087754.1">
    <property type="nucleotide sequence ID" value="NZ_VMHE01000002.1"/>
</dbReference>
<keyword evidence="14" id="KW-1185">Reference proteome</keyword>
<keyword evidence="4 12" id="KW-0813">Transport</keyword>
<dbReference type="NCBIfam" id="TIGR00328">
    <property type="entry name" value="flhB"/>
    <property type="match status" value="1"/>
</dbReference>
<keyword evidence="13" id="KW-0969">Cilium</keyword>
<dbReference type="InterPro" id="IPR006136">
    <property type="entry name" value="FlhB"/>
</dbReference>
<comment type="similarity">
    <text evidence="2 12">Belongs to the type III secretion exporter family.</text>
</comment>
<dbReference type="PANTHER" id="PTHR30531">
    <property type="entry name" value="FLAGELLAR BIOSYNTHETIC PROTEIN FLHB"/>
    <property type="match status" value="1"/>
</dbReference>
<evidence type="ECO:0000256" key="11">
    <source>
        <dbReference type="ARBA" id="ARBA00023225"/>
    </source>
</evidence>
<keyword evidence="6 12" id="KW-0812">Transmembrane</keyword>
<evidence type="ECO:0000256" key="10">
    <source>
        <dbReference type="ARBA" id="ARBA00023136"/>
    </source>
</evidence>
<keyword evidence="10 12" id="KW-0472">Membrane</keyword>
<dbReference type="AlphaFoldDB" id="A0A556PS02"/>
<protein>
    <recommendedName>
        <fullName evidence="3 12">Flagellar biosynthetic protein FlhB</fullName>
    </recommendedName>
</protein>
<dbReference type="PRINTS" id="PR00950">
    <property type="entry name" value="TYPE3IMSPROT"/>
</dbReference>
<evidence type="ECO:0000256" key="12">
    <source>
        <dbReference type="RuleBase" id="RU364091"/>
    </source>
</evidence>
<evidence type="ECO:0000256" key="2">
    <source>
        <dbReference type="ARBA" id="ARBA00010690"/>
    </source>
</evidence>
<dbReference type="InterPro" id="IPR006135">
    <property type="entry name" value="T3SS_substrate_exporter"/>
</dbReference>
<evidence type="ECO:0000256" key="5">
    <source>
        <dbReference type="ARBA" id="ARBA00022475"/>
    </source>
</evidence>
<organism evidence="13 14">
    <name type="scientific">Allobacillus salarius</name>
    <dbReference type="NCBI Taxonomy" id="1955272"/>
    <lineage>
        <taxon>Bacteria</taxon>
        <taxon>Bacillati</taxon>
        <taxon>Bacillota</taxon>
        <taxon>Bacilli</taxon>
        <taxon>Bacillales</taxon>
        <taxon>Bacillaceae</taxon>
        <taxon>Allobacillus</taxon>
    </lineage>
</organism>
<dbReference type="InterPro" id="IPR029025">
    <property type="entry name" value="T3SS_substrate_exporter_C"/>
</dbReference>
<keyword evidence="11 12" id="KW-1006">Bacterial flagellum protein export</keyword>
<keyword evidence="8 12" id="KW-0653">Protein transport</keyword>
<dbReference type="Proteomes" id="UP000316425">
    <property type="component" value="Unassembled WGS sequence"/>
</dbReference>
<dbReference type="SUPFAM" id="SSF160544">
    <property type="entry name" value="EscU C-terminal domain-like"/>
    <property type="match status" value="1"/>
</dbReference>
<gene>
    <name evidence="12 13" type="primary">flhB</name>
    <name evidence="13" type="ORF">FPQ13_02610</name>
</gene>
<feature type="transmembrane region" description="Helical" evidence="12">
    <location>
        <begin position="98"/>
        <end position="123"/>
    </location>
</feature>
<comment type="subcellular location">
    <subcellularLocation>
        <location evidence="1">Cell membrane</location>
        <topology evidence="1">Multi-pass membrane protein</topology>
    </subcellularLocation>
</comment>
<dbReference type="PANTHER" id="PTHR30531:SF12">
    <property type="entry name" value="FLAGELLAR BIOSYNTHETIC PROTEIN FLHB"/>
    <property type="match status" value="1"/>
</dbReference>
<evidence type="ECO:0000256" key="9">
    <source>
        <dbReference type="ARBA" id="ARBA00022989"/>
    </source>
</evidence>
<proteinExistence type="inferred from homology"/>
<dbReference type="GO" id="GO:0009306">
    <property type="term" value="P:protein secretion"/>
    <property type="evidence" value="ECO:0007669"/>
    <property type="project" value="InterPro"/>
</dbReference>
<dbReference type="Pfam" id="PF01312">
    <property type="entry name" value="Bac_export_2"/>
    <property type="match status" value="1"/>
</dbReference>
<evidence type="ECO:0000256" key="4">
    <source>
        <dbReference type="ARBA" id="ARBA00022448"/>
    </source>
</evidence>
<accession>A0A556PS02</accession>
<dbReference type="Gene3D" id="6.10.250.2080">
    <property type="match status" value="1"/>
</dbReference>
<evidence type="ECO:0000256" key="8">
    <source>
        <dbReference type="ARBA" id="ARBA00022927"/>
    </source>
</evidence>
<evidence type="ECO:0000256" key="1">
    <source>
        <dbReference type="ARBA" id="ARBA00004651"/>
    </source>
</evidence>
<feature type="transmembrane region" description="Helical" evidence="12">
    <location>
        <begin position="39"/>
        <end position="59"/>
    </location>
</feature>
<comment type="caution">
    <text evidence="13">The sequence shown here is derived from an EMBL/GenBank/DDBJ whole genome shotgun (WGS) entry which is preliminary data.</text>
</comment>
<sequence>MELLRLDLQFFNQEKTEKATPKKRQDSRNKGQVAKSQDINSAILLFFVFLFLLVFGSVMGEVFTGMYTYSFTEFIHWEVTAATTEHVFFQMTMEAVKVVLPVMVVAVIAALLSNYIQFGLLFSGEPLKFDLKKIDPIKGFKRIFSVRALVEFLKSLLKIVSIGGVCFAVLWLQKDELMLLSLKTVSESIAFFAQLTIQMGIAASLMLMFLSVFDYLYQRYDHEKNIKMSKQDVKDEYKKMEGDPLIKSRIKDTQRQMAQQRMMSEVPTADVIITNPTHFSIALKYDEEKSDAPFVVAKGADYVAFRIREIAEANGVMRIENRSLARGLYASVEIGDSIPEEFYQAVAEVLAYVYKLQRKV</sequence>
<keyword evidence="9 12" id="KW-1133">Transmembrane helix</keyword>
<dbReference type="EMBL" id="VMHE01000002">
    <property type="protein sequence ID" value="TSJ67165.1"/>
    <property type="molecule type" value="Genomic_DNA"/>
</dbReference>
<keyword evidence="13" id="KW-0966">Cell projection</keyword>
<keyword evidence="13" id="KW-0282">Flagellum</keyword>
<evidence type="ECO:0000256" key="7">
    <source>
        <dbReference type="ARBA" id="ARBA00022795"/>
    </source>
</evidence>
<feature type="transmembrane region" description="Helical" evidence="12">
    <location>
        <begin position="191"/>
        <end position="217"/>
    </location>
</feature>
<dbReference type="GO" id="GO:0005886">
    <property type="term" value="C:plasma membrane"/>
    <property type="evidence" value="ECO:0007669"/>
    <property type="project" value="UniProtKB-SubCell"/>
</dbReference>
<dbReference type="OrthoDB" id="9807950at2"/>
<keyword evidence="5 12" id="KW-1003">Cell membrane</keyword>
<dbReference type="Gene3D" id="3.40.1690.10">
    <property type="entry name" value="secretion proteins EscU"/>
    <property type="match status" value="1"/>
</dbReference>